<evidence type="ECO:0000256" key="5">
    <source>
        <dbReference type="SAM" id="Phobius"/>
    </source>
</evidence>
<feature type="transmembrane region" description="Helical" evidence="5">
    <location>
        <begin position="93"/>
        <end position="112"/>
    </location>
</feature>
<dbReference type="InterPro" id="IPR011701">
    <property type="entry name" value="MFS"/>
</dbReference>
<proteinExistence type="predicted"/>
<comment type="caution">
    <text evidence="7">The sequence shown here is derived from an EMBL/GenBank/DDBJ whole genome shotgun (WGS) entry which is preliminary data.</text>
</comment>
<evidence type="ECO:0000256" key="4">
    <source>
        <dbReference type="ARBA" id="ARBA00023136"/>
    </source>
</evidence>
<keyword evidence="3 5" id="KW-1133">Transmembrane helix</keyword>
<evidence type="ECO:0000256" key="1">
    <source>
        <dbReference type="ARBA" id="ARBA00004651"/>
    </source>
</evidence>
<accession>A0ABS2RHJ1</accession>
<feature type="transmembrane region" description="Helical" evidence="5">
    <location>
        <begin position="67"/>
        <end position="87"/>
    </location>
</feature>
<dbReference type="PANTHER" id="PTHR23514:SF13">
    <property type="entry name" value="INNER MEMBRANE PROTEIN YBJJ"/>
    <property type="match status" value="1"/>
</dbReference>
<reference evidence="7 8" key="1">
    <citation type="submission" date="2021-01" db="EMBL/GenBank/DDBJ databases">
        <title>Sequencing the genomes of 1000 actinobacteria strains.</title>
        <authorList>
            <person name="Klenk H.-P."/>
        </authorList>
    </citation>
    <scope>NUCLEOTIDE SEQUENCE [LARGE SCALE GENOMIC DNA]</scope>
    <source>
        <strain evidence="7 8">DSM 18662</strain>
    </source>
</reference>
<dbReference type="InterPro" id="IPR020846">
    <property type="entry name" value="MFS_dom"/>
</dbReference>
<feature type="transmembrane region" description="Helical" evidence="5">
    <location>
        <begin position="199"/>
        <end position="219"/>
    </location>
</feature>
<keyword evidence="4 5" id="KW-0472">Membrane</keyword>
<feature type="transmembrane region" description="Helical" evidence="5">
    <location>
        <begin position="268"/>
        <end position="289"/>
    </location>
</feature>
<dbReference type="InterPro" id="IPR036259">
    <property type="entry name" value="MFS_trans_sf"/>
</dbReference>
<dbReference type="PANTHER" id="PTHR23514">
    <property type="entry name" value="BYPASS OF STOP CODON PROTEIN 6"/>
    <property type="match status" value="1"/>
</dbReference>
<name>A0ABS2RHJ1_9ACTN</name>
<feature type="transmembrane region" description="Helical" evidence="5">
    <location>
        <begin position="7"/>
        <end position="24"/>
    </location>
</feature>
<dbReference type="CDD" id="cd17393">
    <property type="entry name" value="MFS_MosC_like"/>
    <property type="match status" value="1"/>
</dbReference>
<feature type="transmembrane region" description="Helical" evidence="5">
    <location>
        <begin position="159"/>
        <end position="178"/>
    </location>
</feature>
<sequence length="394" mass="40180">MHHSRYPLNIFFFLAGFASANWTVRVPAVKEHVGASATELGLVLLCMSLGGLVAMSQGGRLCVRYGTRPIVVVAGLGTFLALPLPTLAPSVPVLGLFLAVYGLMYGFFNIALNSAAVEVEKAAGRPVMSGLHGLYSTGALGGALVGGLAAARLTALSHLAVIAALGVVVALAFARLLLARAEPPAVRTVAQPKRSGLASMGPVVRLLAVVAFCTAFAEYSNNDWAVLHLGDDLGASPTLAAYGYAAYECAIAVTRLTGGKLIKIVGEAGVLVGGSLLATAGILVSAWAAALPGGLLLAFVAYVAVGLGVANLYPIAIARAGALGGPRAVSVVAPMATIGILIERPLVGLLADHLSLPTALSMVALLTVLAAVVGVWTRRELRPRQRAVEAVSVC</sequence>
<feature type="domain" description="Major facilitator superfamily (MFS) profile" evidence="6">
    <location>
        <begin position="4"/>
        <end position="382"/>
    </location>
</feature>
<organism evidence="7 8">
    <name type="scientific">Microlunatus panaciterrae</name>
    <dbReference type="NCBI Taxonomy" id="400768"/>
    <lineage>
        <taxon>Bacteria</taxon>
        <taxon>Bacillati</taxon>
        <taxon>Actinomycetota</taxon>
        <taxon>Actinomycetes</taxon>
        <taxon>Propionibacteriales</taxon>
        <taxon>Propionibacteriaceae</taxon>
        <taxon>Microlunatus</taxon>
    </lineage>
</organism>
<keyword evidence="8" id="KW-1185">Reference proteome</keyword>
<dbReference type="Proteomes" id="UP000704762">
    <property type="component" value="Unassembled WGS sequence"/>
</dbReference>
<feature type="transmembrane region" description="Helical" evidence="5">
    <location>
        <begin position="133"/>
        <end position="153"/>
    </location>
</feature>
<dbReference type="RefSeq" id="WP_204917008.1">
    <property type="nucleotide sequence ID" value="NZ_BAAAQP010000008.1"/>
</dbReference>
<feature type="transmembrane region" description="Helical" evidence="5">
    <location>
        <begin position="295"/>
        <end position="313"/>
    </location>
</feature>
<dbReference type="Pfam" id="PF07690">
    <property type="entry name" value="MFS_1"/>
    <property type="match status" value="1"/>
</dbReference>
<evidence type="ECO:0000259" key="6">
    <source>
        <dbReference type="PROSITE" id="PS50850"/>
    </source>
</evidence>
<dbReference type="InterPro" id="IPR051788">
    <property type="entry name" value="MFS_Transporter"/>
</dbReference>
<feature type="transmembrane region" description="Helical" evidence="5">
    <location>
        <begin position="239"/>
        <end position="256"/>
    </location>
</feature>
<feature type="transmembrane region" description="Helical" evidence="5">
    <location>
        <begin position="325"/>
        <end position="342"/>
    </location>
</feature>
<evidence type="ECO:0000256" key="2">
    <source>
        <dbReference type="ARBA" id="ARBA00022692"/>
    </source>
</evidence>
<feature type="transmembrane region" description="Helical" evidence="5">
    <location>
        <begin position="354"/>
        <end position="376"/>
    </location>
</feature>
<keyword evidence="2 5" id="KW-0812">Transmembrane</keyword>
<comment type="subcellular location">
    <subcellularLocation>
        <location evidence="1">Cell membrane</location>
        <topology evidence="1">Multi-pass membrane protein</topology>
    </subcellularLocation>
</comment>
<dbReference type="SUPFAM" id="SSF103473">
    <property type="entry name" value="MFS general substrate transporter"/>
    <property type="match status" value="1"/>
</dbReference>
<dbReference type="Gene3D" id="1.20.1250.20">
    <property type="entry name" value="MFS general substrate transporter like domains"/>
    <property type="match status" value="2"/>
</dbReference>
<gene>
    <name evidence="7" type="ORF">JOE57_001395</name>
</gene>
<feature type="transmembrane region" description="Helical" evidence="5">
    <location>
        <begin position="36"/>
        <end position="55"/>
    </location>
</feature>
<evidence type="ECO:0000313" key="8">
    <source>
        <dbReference type="Proteomes" id="UP000704762"/>
    </source>
</evidence>
<evidence type="ECO:0000256" key="3">
    <source>
        <dbReference type="ARBA" id="ARBA00022989"/>
    </source>
</evidence>
<dbReference type="PROSITE" id="PS50850">
    <property type="entry name" value="MFS"/>
    <property type="match status" value="1"/>
</dbReference>
<dbReference type="EMBL" id="JAFBCF010000001">
    <property type="protein sequence ID" value="MBM7798474.1"/>
    <property type="molecule type" value="Genomic_DNA"/>
</dbReference>
<evidence type="ECO:0000313" key="7">
    <source>
        <dbReference type="EMBL" id="MBM7798474.1"/>
    </source>
</evidence>
<protein>
    <submittedName>
        <fullName evidence="7">MFS family permease</fullName>
    </submittedName>
</protein>